<evidence type="ECO:0000313" key="1">
    <source>
        <dbReference type="EMBL" id="NDL64392.1"/>
    </source>
</evidence>
<dbReference type="InterPro" id="IPR008514">
    <property type="entry name" value="T6SS_Hcp"/>
</dbReference>
<reference evidence="1 2" key="2">
    <citation type="submission" date="2020-02" db="EMBL/GenBank/DDBJ databases">
        <title>The new genus of Enterobacteriales.</title>
        <authorList>
            <person name="Kim I.S."/>
        </authorList>
    </citation>
    <scope>NUCLEOTIDE SEQUENCE [LARGE SCALE GENOMIC DNA]</scope>
    <source>
        <strain evidence="1 2">SAP-6</strain>
    </source>
</reference>
<organism evidence="1 2">
    <name type="scientific">Acerihabitans arboris</name>
    <dbReference type="NCBI Taxonomy" id="2691583"/>
    <lineage>
        <taxon>Bacteria</taxon>
        <taxon>Pseudomonadati</taxon>
        <taxon>Pseudomonadota</taxon>
        <taxon>Gammaproteobacteria</taxon>
        <taxon>Enterobacterales</taxon>
        <taxon>Pectobacteriaceae</taxon>
        <taxon>Acerihabitans</taxon>
    </lineage>
</organism>
<gene>
    <name evidence="1" type="ORF">GRH90_16795</name>
</gene>
<evidence type="ECO:0008006" key="3">
    <source>
        <dbReference type="Google" id="ProtNLM"/>
    </source>
</evidence>
<dbReference type="PANTHER" id="PTHR36152:SF1">
    <property type="entry name" value="UBIQUITIN-LIKE DOMAIN-CONTAINING PROTEIN"/>
    <property type="match status" value="1"/>
</dbReference>
<name>A0A845SLX5_9GAMM</name>
<evidence type="ECO:0000313" key="2">
    <source>
        <dbReference type="Proteomes" id="UP000461443"/>
    </source>
</evidence>
<keyword evidence="2" id="KW-1185">Reference proteome</keyword>
<dbReference type="PANTHER" id="PTHR36152">
    <property type="entry name" value="CYTOPLASMIC PROTEIN-RELATED"/>
    <property type="match status" value="1"/>
</dbReference>
<dbReference type="Gene3D" id="2.30.110.20">
    <property type="entry name" value="Hcp1-like"/>
    <property type="match status" value="1"/>
</dbReference>
<accession>A0A845SLX5</accession>
<protein>
    <recommendedName>
        <fullName evidence="3">Type VI secretion system tube protein Hcp</fullName>
    </recommendedName>
</protein>
<dbReference type="InterPro" id="IPR036624">
    <property type="entry name" value="Hcp1-lik_sf"/>
</dbReference>
<comment type="caution">
    <text evidence="1">The sequence shown here is derived from an EMBL/GenBank/DDBJ whole genome shotgun (WGS) entry which is preliminary data.</text>
</comment>
<reference evidence="1 2" key="1">
    <citation type="submission" date="2019-12" db="EMBL/GenBank/DDBJ databases">
        <authorList>
            <person name="Lee S.D."/>
        </authorList>
    </citation>
    <scope>NUCLEOTIDE SEQUENCE [LARGE SCALE GENOMIC DNA]</scope>
    <source>
        <strain evidence="1 2">SAP-6</strain>
    </source>
</reference>
<dbReference type="RefSeq" id="WP_162367112.1">
    <property type="nucleotide sequence ID" value="NZ_WUBS01000012.1"/>
</dbReference>
<dbReference type="Pfam" id="PF05638">
    <property type="entry name" value="T6SS_HCP"/>
    <property type="match status" value="1"/>
</dbReference>
<dbReference type="AlphaFoldDB" id="A0A845SLX5"/>
<proteinExistence type="predicted"/>
<dbReference type="EMBL" id="WUBS01000012">
    <property type="protein sequence ID" value="NDL64392.1"/>
    <property type="molecule type" value="Genomic_DNA"/>
</dbReference>
<dbReference type="InterPro" id="IPR053165">
    <property type="entry name" value="HSI-I_assembly_Hcp1"/>
</dbReference>
<sequence>MNNSIYLKVDSVTGEAKDEQHVGWIDVQHFRWRITQPTENSVGGGGGIGKAVVREMEVLARIDKAMPTMMKKCVEGTHLSAVTLGLRKAAESSEDYLLIKMQEVMLSAVEIAPHGDTGALEGQAVAPGAMAVLYRFSPSVVGVTCGEQLNTGALSAKVEFGWDVKKNAAAEVKFK</sequence>
<dbReference type="Proteomes" id="UP000461443">
    <property type="component" value="Unassembled WGS sequence"/>
</dbReference>
<dbReference type="SUPFAM" id="SSF141452">
    <property type="entry name" value="Hcp1-like"/>
    <property type="match status" value="1"/>
</dbReference>